<evidence type="ECO:0000313" key="5">
    <source>
        <dbReference type="Proteomes" id="UP000548685"/>
    </source>
</evidence>
<evidence type="ECO:0000313" key="3">
    <source>
        <dbReference type="EMBL" id="MXP37969.1"/>
    </source>
</evidence>
<feature type="domain" description="AB hydrolase-1" evidence="1">
    <location>
        <begin position="33"/>
        <end position="167"/>
    </location>
</feature>
<protein>
    <submittedName>
        <fullName evidence="3">Alpha/beta fold hydrolase</fullName>
    </submittedName>
    <submittedName>
        <fullName evidence="2">Pimeloyl-ACP methyl ester carboxylesterase</fullName>
    </submittedName>
</protein>
<dbReference type="InterPro" id="IPR050266">
    <property type="entry name" value="AB_hydrolase_sf"/>
</dbReference>
<dbReference type="InterPro" id="IPR000073">
    <property type="entry name" value="AB_hydrolase_1"/>
</dbReference>
<dbReference type="InterPro" id="IPR029058">
    <property type="entry name" value="AB_hydrolase_fold"/>
</dbReference>
<gene>
    <name evidence="2" type="ORF">FHS52_000320</name>
    <name evidence="3" type="ORF">GRI59_04975</name>
</gene>
<proteinExistence type="predicted"/>
<keyword evidence="5" id="KW-1185">Reference proteome</keyword>
<accession>A0A6I4UKQ3</accession>
<dbReference type="PANTHER" id="PTHR43798">
    <property type="entry name" value="MONOACYLGLYCEROL LIPASE"/>
    <property type="match status" value="1"/>
</dbReference>
<dbReference type="Proteomes" id="UP000548685">
    <property type="component" value="Unassembled WGS sequence"/>
</dbReference>
<evidence type="ECO:0000259" key="1">
    <source>
        <dbReference type="Pfam" id="PF00561"/>
    </source>
</evidence>
<dbReference type="OrthoDB" id="9804723at2"/>
<dbReference type="Proteomes" id="UP000430021">
    <property type="component" value="Unassembled WGS sequence"/>
</dbReference>
<reference evidence="3 4" key="1">
    <citation type="submission" date="2019-12" db="EMBL/GenBank/DDBJ databases">
        <title>Genomic-based taxomic classification of the family Erythrobacteraceae.</title>
        <authorList>
            <person name="Xu L."/>
        </authorList>
    </citation>
    <scope>NUCLEOTIDE SEQUENCE [LARGE SCALE GENOMIC DNA]</scope>
    <source>
        <strain evidence="3 4">JCM 10282</strain>
    </source>
</reference>
<evidence type="ECO:0000313" key="2">
    <source>
        <dbReference type="EMBL" id="MBB3774377.1"/>
    </source>
</evidence>
<organism evidence="3 4">
    <name type="scientific">Erythrobacter ramosus</name>
    <dbReference type="NCBI Taxonomy" id="35811"/>
    <lineage>
        <taxon>Bacteria</taxon>
        <taxon>Pseudomonadati</taxon>
        <taxon>Pseudomonadota</taxon>
        <taxon>Alphaproteobacteria</taxon>
        <taxon>Sphingomonadales</taxon>
        <taxon>Erythrobacteraceae</taxon>
        <taxon>Erythrobacter/Porphyrobacter group</taxon>
        <taxon>Erythrobacter</taxon>
    </lineage>
</organism>
<comment type="caution">
    <text evidence="3">The sequence shown here is derived from an EMBL/GenBank/DDBJ whole genome shotgun (WGS) entry which is preliminary data.</text>
</comment>
<dbReference type="AlphaFoldDB" id="A0A6I4UKQ3"/>
<sequence length="290" mass="31693">MSTTRPAPVTRFYPTGGIELAVHEWASDGDGTPLVFAHATGFHGRVFDAIVEAFLDHPAYAIDLRGHGQSRAEPIDDWRAVASDVADFLEQAGITGAVGIGHSMGAHTLLQVAADAPERFSRLVLFDPVILAPEFYAPGQPLYTADNPHPAIRRKRDFASAEAMIERFQTRDPYNLFDPRVFADYCRYGLTQGASGEGLELACAPEVEASVYASSRSNGAIVETAKQVDIPVLVVRAQMTNLNDFKSSPTWPELAEVLPQGTDLYRPDMTHFHPFQDPADAARIIAEWIG</sequence>
<keyword evidence="3" id="KW-0378">Hydrolase</keyword>
<dbReference type="RefSeq" id="WP_160760053.1">
    <property type="nucleotide sequence ID" value="NZ_BAAADZ010000002.1"/>
</dbReference>
<dbReference type="Gene3D" id="3.40.50.1820">
    <property type="entry name" value="alpha/beta hydrolase"/>
    <property type="match status" value="1"/>
</dbReference>
<evidence type="ECO:0000313" key="4">
    <source>
        <dbReference type="Proteomes" id="UP000430021"/>
    </source>
</evidence>
<dbReference type="EMBL" id="JACICE010000001">
    <property type="protein sequence ID" value="MBB3774377.1"/>
    <property type="molecule type" value="Genomic_DNA"/>
</dbReference>
<dbReference type="EMBL" id="WTYB01000001">
    <property type="protein sequence ID" value="MXP37969.1"/>
    <property type="molecule type" value="Genomic_DNA"/>
</dbReference>
<reference evidence="2 5" key="2">
    <citation type="submission" date="2020-08" db="EMBL/GenBank/DDBJ databases">
        <title>Genomic Encyclopedia of Type Strains, Phase IV (KMG-IV): sequencing the most valuable type-strain genomes for metagenomic binning, comparative biology and taxonomic classification.</title>
        <authorList>
            <person name="Goeker M."/>
        </authorList>
    </citation>
    <scope>NUCLEOTIDE SEQUENCE [LARGE SCALE GENOMIC DNA]</scope>
    <source>
        <strain evidence="2 5">DSM 8510</strain>
    </source>
</reference>
<dbReference type="Pfam" id="PF00561">
    <property type="entry name" value="Abhydrolase_1"/>
    <property type="match status" value="1"/>
</dbReference>
<name>A0A6I4UKQ3_9SPHN</name>
<dbReference type="GO" id="GO:0016787">
    <property type="term" value="F:hydrolase activity"/>
    <property type="evidence" value="ECO:0007669"/>
    <property type="project" value="UniProtKB-KW"/>
</dbReference>
<dbReference type="SUPFAM" id="SSF53474">
    <property type="entry name" value="alpha/beta-Hydrolases"/>
    <property type="match status" value="1"/>
</dbReference>